<evidence type="ECO:0000256" key="9">
    <source>
        <dbReference type="ARBA" id="ARBA00022842"/>
    </source>
</evidence>
<keyword evidence="14" id="KW-0496">Mitochondrion</keyword>
<dbReference type="OrthoDB" id="6500128at2759"/>
<dbReference type="GO" id="GO:0016887">
    <property type="term" value="F:ATP hydrolysis activity"/>
    <property type="evidence" value="ECO:0007669"/>
    <property type="project" value="InterPro"/>
</dbReference>
<dbReference type="GO" id="GO:0015421">
    <property type="term" value="F:ABC-type oligopeptide transporter activity"/>
    <property type="evidence" value="ECO:0007669"/>
    <property type="project" value="TreeGrafter"/>
</dbReference>
<evidence type="ECO:0000256" key="21">
    <source>
        <dbReference type="SAM" id="Phobius"/>
    </source>
</evidence>
<dbReference type="Gene3D" id="1.20.1560.10">
    <property type="entry name" value="ABC transporter type 1, transmembrane domain"/>
    <property type="match status" value="1"/>
</dbReference>
<dbReference type="CDD" id="cd18573">
    <property type="entry name" value="ABC_6TM_ABCB10_like"/>
    <property type="match status" value="1"/>
</dbReference>
<feature type="transmembrane region" description="Helical" evidence="21">
    <location>
        <begin position="350"/>
        <end position="372"/>
    </location>
</feature>
<feature type="domain" description="ABC transmembrane type-1" evidence="23">
    <location>
        <begin position="131"/>
        <end position="415"/>
    </location>
</feature>
<comment type="catalytic activity">
    <reaction evidence="16">
        <text>biliverdin IXalpha(in) + ATP + H2O = biliverdin IXalpha(out) + ADP + phosphate + H(+)</text>
        <dbReference type="Rhea" id="RHEA:82359"/>
        <dbReference type="ChEBI" id="CHEBI:15377"/>
        <dbReference type="ChEBI" id="CHEBI:15378"/>
        <dbReference type="ChEBI" id="CHEBI:30616"/>
        <dbReference type="ChEBI" id="CHEBI:43474"/>
        <dbReference type="ChEBI" id="CHEBI:57991"/>
        <dbReference type="ChEBI" id="CHEBI:456216"/>
    </reaction>
    <physiologicalReaction direction="left-to-right" evidence="16">
        <dbReference type="Rhea" id="RHEA:82360"/>
    </physiologicalReaction>
</comment>
<keyword evidence="10" id="KW-0809">Transit peptide</keyword>
<feature type="domain" description="ABC transporter" evidence="22">
    <location>
        <begin position="449"/>
        <end position="688"/>
    </location>
</feature>
<dbReference type="Proteomes" id="UP000694844">
    <property type="component" value="Chromosome 4"/>
</dbReference>
<keyword evidence="6" id="KW-0547">Nucleotide-binding</keyword>
<evidence type="ECO:0000256" key="7">
    <source>
        <dbReference type="ARBA" id="ARBA00022792"/>
    </source>
</evidence>
<dbReference type="RefSeq" id="XP_022335247.1">
    <property type="nucleotide sequence ID" value="XM_022479539.1"/>
</dbReference>
<keyword evidence="15 21" id="KW-0472">Membrane</keyword>
<evidence type="ECO:0000256" key="6">
    <source>
        <dbReference type="ARBA" id="ARBA00022741"/>
    </source>
</evidence>
<dbReference type="InterPro" id="IPR036640">
    <property type="entry name" value="ABC1_TM_sf"/>
</dbReference>
<organism evidence="24 25">
    <name type="scientific">Crassostrea virginica</name>
    <name type="common">Eastern oyster</name>
    <dbReference type="NCBI Taxonomy" id="6565"/>
    <lineage>
        <taxon>Eukaryota</taxon>
        <taxon>Metazoa</taxon>
        <taxon>Spiralia</taxon>
        <taxon>Lophotrochozoa</taxon>
        <taxon>Mollusca</taxon>
        <taxon>Bivalvia</taxon>
        <taxon>Autobranchia</taxon>
        <taxon>Pteriomorphia</taxon>
        <taxon>Ostreida</taxon>
        <taxon>Ostreoidea</taxon>
        <taxon>Ostreidae</taxon>
        <taxon>Crassostrea</taxon>
    </lineage>
</organism>
<dbReference type="GO" id="GO:0090374">
    <property type="term" value="P:oligopeptide export from mitochondrion"/>
    <property type="evidence" value="ECO:0007669"/>
    <property type="project" value="TreeGrafter"/>
</dbReference>
<comment type="function">
    <text evidence="17">ATP-dependent transporter located in the mitochondrial inner membrane that catalyzes the export of biliverdin from the mitochondrial matrix, and plays a crucial role in hemoglobin synthesis and antioxidative stress. Participates in the early step of the heme biosynthetic process during insertion of iron into protoporphyrin IX (PPIX). Involved in the stabilization of the iron transporter mitoferrin-1/SLC25A37. In addition may be involved in mitochondrial unfolded protein response (UPRmt) signaling pathway, although ABCB10 probably does not participate in peptide export from mitochondria.</text>
</comment>
<keyword evidence="9" id="KW-0460">Magnesium</keyword>
<sequence length="694" mass="76432">MLRRLCIEWTKQFNSLTLKRCIGPYVHVGQNSKVIIPNRSQHTFCKTYRHSQKCGYHVTKYRNVSTGKTPRKGVLFRISQNLVKIRNIVFRPKSSSPTIDGSQSAATKKVPTSEEIRKLLSFAKSEKWKLLGAVGLLFISSGISMSIPFCIGKVIDVIYSDRENMTSTLTNICQLLGCVFVIGALANMGRIYIMNNSANIIVRNLREKLFSSITKQEIAFFDKRKTGELINRLSSDTSMVGRSITMNVSDGLRSLAQAVGGVGMMLYVSPKLTGIVACVVPPLLLVMRYYGAYQKKITKDVQDSLAVATQVAEERISNIRTVRAFAQEKKEATAYNSKIEEVLQLMRKEAAVLGVFWGFTGLTGNMLILSVLYSGGMMMQSSMITVGELSAFLLYAIYGTVSLSGITSFYAELMRGIGASARIWELTDRVPKIPITGGLVPSEHAAGSIEFKNIVFSYPARPDSVIFDNLSLTVPMGQITAVVGSSGSGKSSLGSLLLRFYDPQKGSVYLDGHDIQTLDPHWLRNQIGSVSQEPALFSCSIAENIIYGAPDMNNVSPTQIEDAARKANALNFIRSFPNGFDTIVGERGQMLSGGQRQRLAIARAILKDPKILLLDEATSALDAESEFLVQDALEKLMLDRTVITIAHRLSTIRSANQIAVLDLGVVAELGPYQELLKIENGIFRKLVERQTIVQ</sequence>
<dbReference type="Pfam" id="PF00664">
    <property type="entry name" value="ABC_membrane"/>
    <property type="match status" value="1"/>
</dbReference>
<dbReference type="PROSITE" id="PS00211">
    <property type="entry name" value="ABC_TRANSPORTER_1"/>
    <property type="match status" value="1"/>
</dbReference>
<dbReference type="SUPFAM" id="SSF90123">
    <property type="entry name" value="ABC transporter transmembrane region"/>
    <property type="match status" value="1"/>
</dbReference>
<feature type="transmembrane region" description="Helical" evidence="21">
    <location>
        <begin position="128"/>
        <end position="149"/>
    </location>
</feature>
<evidence type="ECO:0000256" key="16">
    <source>
        <dbReference type="ARBA" id="ARBA00052250"/>
    </source>
</evidence>
<keyword evidence="11" id="KW-1278">Translocase</keyword>
<evidence type="ECO:0000256" key="12">
    <source>
        <dbReference type="ARBA" id="ARBA00022989"/>
    </source>
</evidence>
<dbReference type="PANTHER" id="PTHR43394:SF1">
    <property type="entry name" value="ATP-BINDING CASSETTE SUB-FAMILY B MEMBER 10, MITOCHONDRIAL"/>
    <property type="match status" value="1"/>
</dbReference>
<keyword evidence="3" id="KW-0813">Transport</keyword>
<dbReference type="PROSITE" id="PS50893">
    <property type="entry name" value="ABC_TRANSPORTER_2"/>
    <property type="match status" value="1"/>
</dbReference>
<dbReference type="PROSITE" id="PS50929">
    <property type="entry name" value="ABC_TM1F"/>
    <property type="match status" value="1"/>
</dbReference>
<dbReference type="GO" id="GO:0046872">
    <property type="term" value="F:metal ion binding"/>
    <property type="evidence" value="ECO:0007669"/>
    <property type="project" value="UniProtKB-KW"/>
</dbReference>
<dbReference type="AlphaFoldDB" id="A0A8B8E3W5"/>
<dbReference type="FunFam" id="1.20.1560.10:FF:000048">
    <property type="entry name" value="ATP-binding cassette sub-family B member 10, mitochondrial"/>
    <property type="match status" value="1"/>
</dbReference>
<proteinExistence type="inferred from homology"/>
<evidence type="ECO:0000256" key="2">
    <source>
        <dbReference type="ARBA" id="ARBA00005580"/>
    </source>
</evidence>
<dbReference type="GO" id="GO:0005743">
    <property type="term" value="C:mitochondrial inner membrane"/>
    <property type="evidence" value="ECO:0007669"/>
    <property type="project" value="UniProtKB-SubCell"/>
</dbReference>
<feature type="transmembrane region" description="Helical" evidence="21">
    <location>
        <begin position="392"/>
        <end position="413"/>
    </location>
</feature>
<gene>
    <name evidence="25" type="primary">LOC111131822</name>
</gene>
<evidence type="ECO:0000256" key="11">
    <source>
        <dbReference type="ARBA" id="ARBA00022967"/>
    </source>
</evidence>
<feature type="transmembrane region" description="Helical" evidence="21">
    <location>
        <begin position="274"/>
        <end position="291"/>
    </location>
</feature>
<dbReference type="PIRSF" id="PIRSF002773">
    <property type="entry name" value="ABC_prm/ATPase_B"/>
    <property type="match status" value="1"/>
</dbReference>
<keyword evidence="7" id="KW-0999">Mitochondrion inner membrane</keyword>
<keyword evidence="24" id="KW-1185">Reference proteome</keyword>
<dbReference type="SMART" id="SM00382">
    <property type="entry name" value="AAA"/>
    <property type="match status" value="1"/>
</dbReference>
<keyword evidence="8" id="KW-0067">ATP-binding</keyword>
<evidence type="ECO:0000256" key="8">
    <source>
        <dbReference type="ARBA" id="ARBA00022840"/>
    </source>
</evidence>
<dbReference type="InterPro" id="IPR003439">
    <property type="entry name" value="ABC_transporter-like_ATP-bd"/>
</dbReference>
<dbReference type="Gene3D" id="3.40.50.300">
    <property type="entry name" value="P-loop containing nucleotide triphosphate hydrolases"/>
    <property type="match status" value="1"/>
</dbReference>
<evidence type="ECO:0000313" key="25">
    <source>
        <dbReference type="RefSeq" id="XP_022335247.1"/>
    </source>
</evidence>
<dbReference type="GeneID" id="111131822"/>
<dbReference type="SUPFAM" id="SSF52540">
    <property type="entry name" value="P-loop containing nucleoside triphosphate hydrolases"/>
    <property type="match status" value="1"/>
</dbReference>
<keyword evidence="13" id="KW-0007">Acetylation</keyword>
<keyword evidence="4 21" id="KW-0812">Transmembrane</keyword>
<evidence type="ECO:0000256" key="1">
    <source>
        <dbReference type="ARBA" id="ARBA00004448"/>
    </source>
</evidence>
<dbReference type="KEGG" id="cvn:111131822"/>
<dbReference type="InterPro" id="IPR027417">
    <property type="entry name" value="P-loop_NTPase"/>
</dbReference>
<evidence type="ECO:0000256" key="18">
    <source>
        <dbReference type="ARBA" id="ARBA00072683"/>
    </source>
</evidence>
<evidence type="ECO:0000256" key="15">
    <source>
        <dbReference type="ARBA" id="ARBA00023136"/>
    </source>
</evidence>
<dbReference type="Pfam" id="PF00005">
    <property type="entry name" value="ABC_tran"/>
    <property type="match status" value="1"/>
</dbReference>
<evidence type="ECO:0000256" key="19">
    <source>
        <dbReference type="ARBA" id="ARBA00075187"/>
    </source>
</evidence>
<dbReference type="InterPro" id="IPR011527">
    <property type="entry name" value="ABC1_TM_dom"/>
</dbReference>
<evidence type="ECO:0000259" key="22">
    <source>
        <dbReference type="PROSITE" id="PS50893"/>
    </source>
</evidence>
<evidence type="ECO:0000256" key="10">
    <source>
        <dbReference type="ARBA" id="ARBA00022946"/>
    </source>
</evidence>
<evidence type="ECO:0000256" key="5">
    <source>
        <dbReference type="ARBA" id="ARBA00022723"/>
    </source>
</evidence>
<keyword evidence="5" id="KW-0479">Metal-binding</keyword>
<evidence type="ECO:0000256" key="14">
    <source>
        <dbReference type="ARBA" id="ARBA00023128"/>
    </source>
</evidence>
<evidence type="ECO:0000313" key="24">
    <source>
        <dbReference type="Proteomes" id="UP000694844"/>
    </source>
</evidence>
<dbReference type="FunFam" id="3.40.50.300:FF:000403">
    <property type="entry name" value="ATP-binding cassette sub-family B member 8, mitochondrial"/>
    <property type="match status" value="1"/>
</dbReference>
<protein>
    <recommendedName>
        <fullName evidence="18">ATP-binding cassette sub-family B member 10, mitochondrial</fullName>
    </recommendedName>
    <alternativeName>
        <fullName evidence="19">ABC-mitochondrial erythroid protein</fullName>
    </alternativeName>
    <alternativeName>
        <fullName evidence="20">ATP-binding cassette transporter 10</fullName>
    </alternativeName>
</protein>
<evidence type="ECO:0000256" key="20">
    <source>
        <dbReference type="ARBA" id="ARBA00083334"/>
    </source>
</evidence>
<dbReference type="GO" id="GO:0005524">
    <property type="term" value="F:ATP binding"/>
    <property type="evidence" value="ECO:0007669"/>
    <property type="project" value="UniProtKB-KW"/>
</dbReference>
<dbReference type="InterPro" id="IPR039421">
    <property type="entry name" value="Type_1_exporter"/>
</dbReference>
<keyword evidence="12 21" id="KW-1133">Transmembrane helix</keyword>
<evidence type="ECO:0000259" key="23">
    <source>
        <dbReference type="PROSITE" id="PS50929"/>
    </source>
</evidence>
<dbReference type="PANTHER" id="PTHR43394">
    <property type="entry name" value="ATP-DEPENDENT PERMEASE MDL1, MITOCHONDRIAL"/>
    <property type="match status" value="1"/>
</dbReference>
<name>A0A8B8E3W5_CRAVI</name>
<evidence type="ECO:0000256" key="17">
    <source>
        <dbReference type="ARBA" id="ARBA00055589"/>
    </source>
</evidence>
<evidence type="ECO:0000256" key="13">
    <source>
        <dbReference type="ARBA" id="ARBA00022990"/>
    </source>
</evidence>
<comment type="subcellular location">
    <subcellularLocation>
        <location evidence="1">Mitochondrion inner membrane</location>
        <topology evidence="1">Multi-pass membrane protein</topology>
    </subcellularLocation>
</comment>
<dbReference type="InterPro" id="IPR017871">
    <property type="entry name" value="ABC_transporter-like_CS"/>
</dbReference>
<evidence type="ECO:0000256" key="3">
    <source>
        <dbReference type="ARBA" id="ARBA00022448"/>
    </source>
</evidence>
<feature type="transmembrane region" description="Helical" evidence="21">
    <location>
        <begin position="169"/>
        <end position="193"/>
    </location>
</feature>
<evidence type="ECO:0000256" key="4">
    <source>
        <dbReference type="ARBA" id="ARBA00022692"/>
    </source>
</evidence>
<dbReference type="InterPro" id="IPR003593">
    <property type="entry name" value="AAA+_ATPase"/>
</dbReference>
<accession>A0A8B8E3W5</accession>
<reference evidence="25" key="1">
    <citation type="submission" date="2025-08" db="UniProtKB">
        <authorList>
            <consortium name="RefSeq"/>
        </authorList>
    </citation>
    <scope>IDENTIFICATION</scope>
    <source>
        <tissue evidence="25">Whole sample</tissue>
    </source>
</reference>
<comment type="similarity">
    <text evidence="2">Belongs to the ABC transporter superfamily. ABCB family. Mitochondrial peptide exporter (TC 3.A.1.212) subfamily.</text>
</comment>
<dbReference type="GO" id="GO:0042802">
    <property type="term" value="F:identical protein binding"/>
    <property type="evidence" value="ECO:0007669"/>
    <property type="project" value="UniProtKB-ARBA"/>
</dbReference>